<sequence length="350" mass="38868">MRTRMDNFSLIPIQTSHKFPRGLVINLPPCIILKQERSRPAEDMILTALPPPPLPKFTKNLQKSSPFSSISISDGIKCTLLNALELRKRGAVLCTKEDSANDVFDGFSVLSSDTPWDHDNLWSTFGAYFFILHIPLSYGGLSITANILHQSVLDPLATAVSAVILQTTETAAALALFYYSAKPQYTFFKFISRMPNSKQRNWINASALGIGFLVGLVLLTSTLADRFVGPKDVNNPILKDILSYSPISRTACFSLYCLISPLLEEVVYRGFLLRSLASTTKWWQAVIISSCVFSVAHFSVENFLQLFLIGCVLGSAYCWTGNLAAPFTIHSAYNAMILFVTIMSQTEFKH</sequence>
<keyword evidence="1" id="KW-0472">Membrane</keyword>
<keyword evidence="4" id="KW-1185">Reference proteome</keyword>
<dbReference type="InterPro" id="IPR003675">
    <property type="entry name" value="Rce1/LyrA-like_dom"/>
</dbReference>
<evidence type="ECO:0000313" key="4">
    <source>
        <dbReference type="Proteomes" id="UP000243459"/>
    </source>
</evidence>
<dbReference type="PANTHER" id="PTHR43592:SF4">
    <property type="entry name" value="CAAX AMINO TERMINAL PROTEASE FAMILY PROTEIN"/>
    <property type="match status" value="1"/>
</dbReference>
<dbReference type="EMBL" id="CM007384">
    <property type="protein sequence ID" value="ONK73707.1"/>
    <property type="molecule type" value="Genomic_DNA"/>
</dbReference>
<protein>
    <recommendedName>
        <fullName evidence="2">CAAX prenyl protease 2/Lysostaphin resistance protein A-like domain-containing protein</fullName>
    </recommendedName>
</protein>
<dbReference type="GO" id="GO:0004175">
    <property type="term" value="F:endopeptidase activity"/>
    <property type="evidence" value="ECO:0007669"/>
    <property type="project" value="UniProtKB-ARBA"/>
</dbReference>
<evidence type="ECO:0000313" key="3">
    <source>
        <dbReference type="EMBL" id="ONK73707.1"/>
    </source>
</evidence>
<keyword evidence="1" id="KW-0812">Transmembrane</keyword>
<dbReference type="AlphaFoldDB" id="A0A5P1F8I5"/>
<reference evidence="4" key="1">
    <citation type="journal article" date="2017" name="Nat. Commun.">
        <title>The asparagus genome sheds light on the origin and evolution of a young Y chromosome.</title>
        <authorList>
            <person name="Harkess A."/>
            <person name="Zhou J."/>
            <person name="Xu C."/>
            <person name="Bowers J.E."/>
            <person name="Van der Hulst R."/>
            <person name="Ayyampalayam S."/>
            <person name="Mercati F."/>
            <person name="Riccardi P."/>
            <person name="McKain M.R."/>
            <person name="Kakrana A."/>
            <person name="Tang H."/>
            <person name="Ray J."/>
            <person name="Groenendijk J."/>
            <person name="Arikit S."/>
            <person name="Mathioni S.M."/>
            <person name="Nakano M."/>
            <person name="Shan H."/>
            <person name="Telgmann-Rauber A."/>
            <person name="Kanno A."/>
            <person name="Yue Z."/>
            <person name="Chen H."/>
            <person name="Li W."/>
            <person name="Chen Y."/>
            <person name="Xu X."/>
            <person name="Zhang Y."/>
            <person name="Luo S."/>
            <person name="Chen H."/>
            <person name="Gao J."/>
            <person name="Mao Z."/>
            <person name="Pires J.C."/>
            <person name="Luo M."/>
            <person name="Kudrna D."/>
            <person name="Wing R.A."/>
            <person name="Meyers B.C."/>
            <person name="Yi K."/>
            <person name="Kong H."/>
            <person name="Lavrijsen P."/>
            <person name="Sunseri F."/>
            <person name="Falavigna A."/>
            <person name="Ye Y."/>
            <person name="Leebens-Mack J.H."/>
            <person name="Chen G."/>
        </authorList>
    </citation>
    <scope>NUCLEOTIDE SEQUENCE [LARGE SCALE GENOMIC DNA]</scope>
    <source>
        <strain evidence="4">cv. DH0086</strain>
    </source>
</reference>
<feature type="transmembrane region" description="Helical" evidence="1">
    <location>
        <begin position="202"/>
        <end position="221"/>
    </location>
</feature>
<name>A0A5P1F8I5_ASPOF</name>
<evidence type="ECO:0000256" key="1">
    <source>
        <dbReference type="SAM" id="Phobius"/>
    </source>
</evidence>
<dbReference type="Gramene" id="ONK73707">
    <property type="protein sequence ID" value="ONK73707"/>
    <property type="gene ID" value="A4U43_C04F34430"/>
</dbReference>
<keyword evidence="1" id="KW-1133">Transmembrane helix</keyword>
<feature type="transmembrane region" description="Helical" evidence="1">
    <location>
        <begin position="125"/>
        <end position="148"/>
    </location>
</feature>
<feature type="domain" description="CAAX prenyl protease 2/Lysostaphin resistance protein A-like" evidence="2">
    <location>
        <begin position="252"/>
        <end position="336"/>
    </location>
</feature>
<dbReference type="Proteomes" id="UP000243459">
    <property type="component" value="Chromosome 4"/>
</dbReference>
<proteinExistence type="predicted"/>
<dbReference type="Pfam" id="PF02517">
    <property type="entry name" value="Rce1-like"/>
    <property type="match status" value="1"/>
</dbReference>
<dbReference type="GO" id="GO:0080120">
    <property type="term" value="P:CAAX-box protein maturation"/>
    <property type="evidence" value="ECO:0007669"/>
    <property type="project" value="UniProtKB-ARBA"/>
</dbReference>
<dbReference type="OMA" id="WSTFALY"/>
<feature type="transmembrane region" description="Helical" evidence="1">
    <location>
        <begin position="160"/>
        <end position="181"/>
    </location>
</feature>
<feature type="transmembrane region" description="Helical" evidence="1">
    <location>
        <begin position="306"/>
        <end position="329"/>
    </location>
</feature>
<gene>
    <name evidence="3" type="ORF">A4U43_C04F34430</name>
</gene>
<evidence type="ECO:0000259" key="2">
    <source>
        <dbReference type="Pfam" id="PF02517"/>
    </source>
</evidence>
<feature type="transmembrane region" description="Helical" evidence="1">
    <location>
        <begin position="282"/>
        <end position="300"/>
    </location>
</feature>
<dbReference type="PANTHER" id="PTHR43592">
    <property type="entry name" value="CAAX AMINO TERMINAL PROTEASE"/>
    <property type="match status" value="1"/>
</dbReference>
<accession>A0A5P1F8I5</accession>
<organism evidence="3 4">
    <name type="scientific">Asparagus officinalis</name>
    <name type="common">Garden asparagus</name>
    <dbReference type="NCBI Taxonomy" id="4686"/>
    <lineage>
        <taxon>Eukaryota</taxon>
        <taxon>Viridiplantae</taxon>
        <taxon>Streptophyta</taxon>
        <taxon>Embryophyta</taxon>
        <taxon>Tracheophyta</taxon>
        <taxon>Spermatophyta</taxon>
        <taxon>Magnoliopsida</taxon>
        <taxon>Liliopsida</taxon>
        <taxon>Asparagales</taxon>
        <taxon>Asparagaceae</taxon>
        <taxon>Asparagoideae</taxon>
        <taxon>Asparagus</taxon>
    </lineage>
</organism>